<evidence type="ECO:0000313" key="1">
    <source>
        <dbReference type="EMBL" id="CAG7662308.1"/>
    </source>
</evidence>
<dbReference type="Proteomes" id="UP000708208">
    <property type="component" value="Unassembled WGS sequence"/>
</dbReference>
<reference evidence="1" key="1">
    <citation type="submission" date="2021-06" db="EMBL/GenBank/DDBJ databases">
        <authorList>
            <person name="Hodson N. C."/>
            <person name="Mongue J. A."/>
            <person name="Jaron S. K."/>
        </authorList>
    </citation>
    <scope>NUCLEOTIDE SEQUENCE</scope>
</reference>
<dbReference type="EMBL" id="CAJVCH010008036">
    <property type="protein sequence ID" value="CAG7662308.1"/>
    <property type="molecule type" value="Genomic_DNA"/>
</dbReference>
<organism evidence="1 2">
    <name type="scientific">Allacma fusca</name>
    <dbReference type="NCBI Taxonomy" id="39272"/>
    <lineage>
        <taxon>Eukaryota</taxon>
        <taxon>Metazoa</taxon>
        <taxon>Ecdysozoa</taxon>
        <taxon>Arthropoda</taxon>
        <taxon>Hexapoda</taxon>
        <taxon>Collembola</taxon>
        <taxon>Symphypleona</taxon>
        <taxon>Sminthuridae</taxon>
        <taxon>Allacma</taxon>
    </lineage>
</organism>
<sequence length="66" mass="7529">MSYNAIGICTLWPFFCNDIADALLCVEQILRGIHIGLAFTGILSRLYDSARCMTQAHLYKSQRKYL</sequence>
<evidence type="ECO:0000313" key="2">
    <source>
        <dbReference type="Proteomes" id="UP000708208"/>
    </source>
</evidence>
<proteinExistence type="predicted"/>
<keyword evidence="2" id="KW-1185">Reference proteome</keyword>
<dbReference type="AlphaFoldDB" id="A0A8J2JKI7"/>
<accession>A0A8J2JKI7</accession>
<name>A0A8J2JKI7_9HEXA</name>
<comment type="caution">
    <text evidence="1">The sequence shown here is derived from an EMBL/GenBank/DDBJ whole genome shotgun (WGS) entry which is preliminary data.</text>
</comment>
<gene>
    <name evidence="1" type="ORF">AFUS01_LOCUS1443</name>
</gene>
<protein>
    <submittedName>
        <fullName evidence="1">Uncharacterized protein</fullName>
    </submittedName>
</protein>